<dbReference type="NCBIfam" id="TIGR01840">
    <property type="entry name" value="esterase_phb"/>
    <property type="match status" value="1"/>
</dbReference>
<keyword evidence="1" id="KW-0732">Signal</keyword>
<proteinExistence type="predicted"/>
<dbReference type="PANTHER" id="PTHR43037">
    <property type="entry name" value="UNNAMED PRODUCT-RELATED"/>
    <property type="match status" value="1"/>
</dbReference>
<reference evidence="3 4" key="1">
    <citation type="submission" date="2020-08" db="EMBL/GenBank/DDBJ databases">
        <title>Genomic Encyclopedia of Type Strains, Phase III (KMG-III): the genomes of soil and plant-associated and newly described type strains.</title>
        <authorList>
            <person name="Whitman W."/>
        </authorList>
    </citation>
    <scope>NUCLEOTIDE SEQUENCE [LARGE SCALE GENOMIC DNA]</scope>
    <source>
        <strain evidence="3 4">CECT 7753</strain>
    </source>
</reference>
<evidence type="ECO:0000256" key="1">
    <source>
        <dbReference type="ARBA" id="ARBA00022729"/>
    </source>
</evidence>
<dbReference type="GO" id="GO:0016787">
    <property type="term" value="F:hydrolase activity"/>
    <property type="evidence" value="ECO:0007669"/>
    <property type="project" value="UniProtKB-KW"/>
</dbReference>
<evidence type="ECO:0000256" key="2">
    <source>
        <dbReference type="ARBA" id="ARBA00022801"/>
    </source>
</evidence>
<dbReference type="RefSeq" id="WP_229422566.1">
    <property type="nucleotide sequence ID" value="NZ_CP040017.1"/>
</dbReference>
<sequence>MQEMIQTVMEQWLALIPGALPQSPQSPQYPGGAAVPDRHAGRPAFVAGSYQSGDGELRYKLFIPGSYAGEQMPLLVMLHGWGQTADDFADGTGMNDLAEKHGWLVLYPERSAFGYGGCWNWFDRAHQQRGSGDPALIAATTRAVMASHAVAPGRVFIAGMSAGGAMAVVMGRTYPDLFAAVGCHSGLPHACATDSASALHVMRHGAVSPGGATAQAGPAVPVIVFHGDDDATVNLANGASVVRESLAAAGLARPPVRLEASATGFGRSFTRAVHRKADGIVVAEHWVIHGAGHAWSGGNGRGSFTDPQGPPASAEMLRFFLQV</sequence>
<gene>
    <name evidence="3" type="ORF">FHS02_002008</name>
</gene>
<dbReference type="InterPro" id="IPR010126">
    <property type="entry name" value="Esterase_phb"/>
</dbReference>
<dbReference type="Proteomes" id="UP000584325">
    <property type="component" value="Unassembled WGS sequence"/>
</dbReference>
<evidence type="ECO:0000313" key="3">
    <source>
        <dbReference type="EMBL" id="MBB3221201.1"/>
    </source>
</evidence>
<evidence type="ECO:0000313" key="4">
    <source>
        <dbReference type="Proteomes" id="UP000584325"/>
    </source>
</evidence>
<dbReference type="AlphaFoldDB" id="A0A7W5HBM9"/>
<protein>
    <submittedName>
        <fullName evidence="3">Poly(Hydroxyalkanoate) depolymerase family esterase</fullName>
    </submittedName>
</protein>
<organism evidence="3 4">
    <name type="scientific">Pseudoduganella umbonata</name>
    <dbReference type="NCBI Taxonomy" id="864828"/>
    <lineage>
        <taxon>Bacteria</taxon>
        <taxon>Pseudomonadati</taxon>
        <taxon>Pseudomonadota</taxon>
        <taxon>Betaproteobacteria</taxon>
        <taxon>Burkholderiales</taxon>
        <taxon>Oxalobacteraceae</taxon>
        <taxon>Telluria group</taxon>
        <taxon>Pseudoduganella</taxon>
    </lineage>
</organism>
<dbReference type="PANTHER" id="PTHR43037:SF1">
    <property type="entry name" value="BLL1128 PROTEIN"/>
    <property type="match status" value="1"/>
</dbReference>
<comment type="caution">
    <text evidence="3">The sequence shown here is derived from an EMBL/GenBank/DDBJ whole genome shotgun (WGS) entry which is preliminary data.</text>
</comment>
<dbReference type="InterPro" id="IPR029058">
    <property type="entry name" value="AB_hydrolase_fold"/>
</dbReference>
<accession>A0A7W5HBM9</accession>
<dbReference type="Gene3D" id="3.40.50.1820">
    <property type="entry name" value="alpha/beta hydrolase"/>
    <property type="match status" value="1"/>
</dbReference>
<dbReference type="EMBL" id="JACHXS010000003">
    <property type="protein sequence ID" value="MBB3221201.1"/>
    <property type="molecule type" value="Genomic_DNA"/>
</dbReference>
<dbReference type="GO" id="GO:0005576">
    <property type="term" value="C:extracellular region"/>
    <property type="evidence" value="ECO:0007669"/>
    <property type="project" value="InterPro"/>
</dbReference>
<keyword evidence="2" id="KW-0378">Hydrolase</keyword>
<name>A0A7W5HBM9_9BURK</name>
<dbReference type="Pfam" id="PF10503">
    <property type="entry name" value="Esterase_PHB"/>
    <property type="match status" value="1"/>
</dbReference>
<dbReference type="SUPFAM" id="SSF53474">
    <property type="entry name" value="alpha/beta-Hydrolases"/>
    <property type="match status" value="1"/>
</dbReference>
<dbReference type="InterPro" id="IPR050955">
    <property type="entry name" value="Plant_Biomass_Hydrol_Est"/>
</dbReference>